<dbReference type="GO" id="GO:0005886">
    <property type="term" value="C:plasma membrane"/>
    <property type="evidence" value="ECO:0007669"/>
    <property type="project" value="UniProtKB-SubCell"/>
</dbReference>
<feature type="transmembrane region" description="Helical" evidence="12">
    <location>
        <begin position="839"/>
        <end position="858"/>
    </location>
</feature>
<keyword evidence="6" id="KW-0547">Nucleotide-binding</keyword>
<keyword evidence="3" id="KW-1003">Cell membrane</keyword>
<evidence type="ECO:0000259" key="13">
    <source>
        <dbReference type="SMART" id="SM00831"/>
    </source>
</evidence>
<dbReference type="EMBL" id="AZCN01000008">
    <property type="protein sequence ID" value="KRK18814.1"/>
    <property type="molecule type" value="Genomic_DNA"/>
</dbReference>
<dbReference type="SFLD" id="SFLDF00027">
    <property type="entry name" value="p-type_atpase"/>
    <property type="match status" value="1"/>
</dbReference>
<feature type="transmembrane region" description="Helical" evidence="12">
    <location>
        <begin position="667"/>
        <end position="690"/>
    </location>
</feature>
<dbReference type="InterPro" id="IPR050510">
    <property type="entry name" value="Cation_transp_ATPase_P-type"/>
</dbReference>
<dbReference type="InterPro" id="IPR044492">
    <property type="entry name" value="P_typ_ATPase_HD_dom"/>
</dbReference>
<dbReference type="InterPro" id="IPR059000">
    <property type="entry name" value="ATPase_P-type_domA"/>
</dbReference>
<dbReference type="GO" id="GO:0005524">
    <property type="term" value="F:ATP binding"/>
    <property type="evidence" value="ECO:0007669"/>
    <property type="project" value="UniProtKB-KW"/>
</dbReference>
<dbReference type="InterPro" id="IPR008250">
    <property type="entry name" value="ATPase_P-typ_transduc_dom_A_sf"/>
</dbReference>
<sequence>MTHATRSGSDICREYQVDPQQGLSEAQVDKQRTIAGTNELAAAPPIPLWRKVIQQLTDITSIILLIATGIAAYLAITSDSSWLKVIVIGAIIVLNVVITLFQEHHAEKALAALQDLHVPTVTVLREGTKTTLPAPELVPGDIVLLTAGNSVPADGRLLTAQNLTIDEAILTGESEAISKQTETLAADPDSIGDSFNLVFSGTAVTQGNGSFVVTATGMHTELGKIATLLNKTKKQKTLLQQRLSQLALRLTTIALIAGVLIFLLNFFLYQDNMADSLLIGISLAVAAVPETLPVIVTLSLTHGVRKMAQRRAIIRRMTAVETIGNVNVIASDKTGTLTQNKMTITRFWQPEQPVQKIDDLNELTPEQQQAFTYMGLATNAEVTDDGEAHGDATELAIVHLLEKFNLHRRDFEKDYPRLDEDPFDSTKKTMATLHETPDGHYVVIVKGAIDRLQLAQQPKEMMRVHNDFAANALRILGIAYREFSTKPTADWAEIEQELTLVGLIGLIDPPRPEVPAAIAKAHAAGIKPVMITGDHLATAKAIASDIGILQAGDQAISGAELRQLSDRELKDNIADYSVFARVSPEDKLRIITAWQANGATIAMTGDGVNDAPALKAADVGIAMGITGTDVSKNAADMILTDDNFATILDAVEEGRTVYHNILKAIEFLVGVNFAQIFLMLISVSLGWGTILIAEQLLLINVLADGLPGFYIGYEPGDRDNMQQPPVSKNRSLFADGLGWRLGLRALVFTLLVGGVYYLGRFSLTGGSQEQGMTMAFLVLALGSVIDVYPIKTHQMLSWRTLKHNRPLNISVTIAISLVLATAFVPWLQQAFALTNLSTSAWWITVPAIFGSVICLEITKYFRLKRKQRTAQSSAEYDLD</sequence>
<dbReference type="Pfam" id="PF00689">
    <property type="entry name" value="Cation_ATPase_C"/>
    <property type="match status" value="1"/>
</dbReference>
<dbReference type="GO" id="GO:0005391">
    <property type="term" value="F:P-type sodium:potassium-exchanging transporter activity"/>
    <property type="evidence" value="ECO:0007669"/>
    <property type="project" value="TreeGrafter"/>
</dbReference>
<evidence type="ECO:0000256" key="6">
    <source>
        <dbReference type="ARBA" id="ARBA00022741"/>
    </source>
</evidence>
<comment type="subcellular location">
    <subcellularLocation>
        <location evidence="1">Cell membrane</location>
        <topology evidence="1">Multi-pass membrane protein</topology>
    </subcellularLocation>
</comment>
<dbReference type="SUPFAM" id="SSF81660">
    <property type="entry name" value="Metal cation-transporting ATPase, ATP-binding domain N"/>
    <property type="match status" value="1"/>
</dbReference>
<dbReference type="Proteomes" id="UP000051181">
    <property type="component" value="Unassembled WGS sequence"/>
</dbReference>
<dbReference type="SUPFAM" id="SSF56784">
    <property type="entry name" value="HAD-like"/>
    <property type="match status" value="1"/>
</dbReference>
<feature type="transmembrane region" description="Helical" evidence="12">
    <location>
        <begin position="771"/>
        <end position="788"/>
    </location>
</feature>
<dbReference type="InterPro" id="IPR004014">
    <property type="entry name" value="ATPase_P-typ_cation-transptr_N"/>
</dbReference>
<dbReference type="SFLD" id="SFLDS00003">
    <property type="entry name" value="Haloacid_Dehalogenase"/>
    <property type="match status" value="1"/>
</dbReference>
<dbReference type="SFLD" id="SFLDG00002">
    <property type="entry name" value="C1.7:_P-type_atpase_like"/>
    <property type="match status" value="1"/>
</dbReference>
<keyword evidence="10 12" id="KW-1133">Transmembrane helix</keyword>
<reference evidence="14 15" key="1">
    <citation type="journal article" date="2015" name="Genome Announc.">
        <title>Expanding the biotechnology potential of lactobacilli through comparative genomics of 213 strains and associated genera.</title>
        <authorList>
            <person name="Sun Z."/>
            <person name="Harris H.M."/>
            <person name="McCann A."/>
            <person name="Guo C."/>
            <person name="Argimon S."/>
            <person name="Zhang W."/>
            <person name="Yang X."/>
            <person name="Jeffery I.B."/>
            <person name="Cooney J.C."/>
            <person name="Kagawa T.F."/>
            <person name="Liu W."/>
            <person name="Song Y."/>
            <person name="Salvetti E."/>
            <person name="Wrobel A."/>
            <person name="Rasinkangas P."/>
            <person name="Parkhill J."/>
            <person name="Rea M.C."/>
            <person name="O'Sullivan O."/>
            <person name="Ritari J."/>
            <person name="Douillard F.P."/>
            <person name="Paul Ross R."/>
            <person name="Yang R."/>
            <person name="Briner A.E."/>
            <person name="Felis G.E."/>
            <person name="de Vos W.M."/>
            <person name="Barrangou R."/>
            <person name="Klaenhammer T.R."/>
            <person name="Caufield P.W."/>
            <person name="Cui Y."/>
            <person name="Zhang H."/>
            <person name="O'Toole P.W."/>
        </authorList>
    </citation>
    <scope>NUCLEOTIDE SEQUENCE [LARGE SCALE GENOMIC DNA]</scope>
    <source>
        <strain evidence="14 15">DSM 20001</strain>
    </source>
</reference>
<feature type="transmembrane region" description="Helical" evidence="12">
    <location>
        <begin position="737"/>
        <end position="759"/>
    </location>
</feature>
<evidence type="ECO:0000313" key="14">
    <source>
        <dbReference type="EMBL" id="KRK18814.1"/>
    </source>
</evidence>
<dbReference type="FunFam" id="3.40.50.1000:FF:000028">
    <property type="entry name" value="Calcium-transporting P-type ATPase, putative"/>
    <property type="match status" value="1"/>
</dbReference>
<dbReference type="SUPFAM" id="SSF81665">
    <property type="entry name" value="Calcium ATPase, transmembrane domain M"/>
    <property type="match status" value="1"/>
</dbReference>
<gene>
    <name evidence="14" type="ORF">FD22_GL002370</name>
</gene>
<dbReference type="Pfam" id="PF00122">
    <property type="entry name" value="E1-E2_ATPase"/>
    <property type="match status" value="1"/>
</dbReference>
<accession>A0A0R1FBH3</accession>
<dbReference type="Pfam" id="PF00690">
    <property type="entry name" value="Cation_ATPase_N"/>
    <property type="match status" value="1"/>
</dbReference>
<dbReference type="RefSeq" id="WP_010011448.1">
    <property type="nucleotide sequence ID" value="NZ_AZCN01000008.1"/>
</dbReference>
<dbReference type="InterPro" id="IPR006068">
    <property type="entry name" value="ATPase_P-typ_cation-transptr_C"/>
</dbReference>
<keyword evidence="5 12" id="KW-0812">Transmembrane</keyword>
<proteinExistence type="inferred from homology"/>
<dbReference type="eggNOG" id="COG0474">
    <property type="taxonomic scope" value="Bacteria"/>
</dbReference>
<feature type="transmembrane region" description="Helical" evidence="12">
    <location>
        <begin position="696"/>
        <end position="713"/>
    </location>
</feature>
<dbReference type="Gene3D" id="3.40.50.1000">
    <property type="entry name" value="HAD superfamily/HAD-like"/>
    <property type="match status" value="1"/>
</dbReference>
<evidence type="ECO:0000256" key="2">
    <source>
        <dbReference type="ARBA" id="ARBA00005675"/>
    </source>
</evidence>
<feature type="domain" description="Cation-transporting P-type ATPase N-terminal" evidence="13">
    <location>
        <begin position="2"/>
        <end position="76"/>
    </location>
</feature>
<dbReference type="InterPro" id="IPR018303">
    <property type="entry name" value="ATPase_P-typ_P_site"/>
</dbReference>
<dbReference type="Gene3D" id="3.40.1110.10">
    <property type="entry name" value="Calcium-transporting ATPase, cytoplasmic domain N"/>
    <property type="match status" value="1"/>
</dbReference>
<evidence type="ECO:0000256" key="7">
    <source>
        <dbReference type="ARBA" id="ARBA00022840"/>
    </source>
</evidence>
<comment type="similarity">
    <text evidence="2">Belongs to the cation transport ATPase (P-type) (TC 3.A.3) family. Type IIA subfamily.</text>
</comment>
<feature type="transmembrane region" description="Helical" evidence="12">
    <location>
        <begin position="246"/>
        <end position="270"/>
    </location>
</feature>
<keyword evidence="11 12" id="KW-0472">Membrane</keyword>
<evidence type="ECO:0000256" key="10">
    <source>
        <dbReference type="ARBA" id="ARBA00022989"/>
    </source>
</evidence>
<dbReference type="PANTHER" id="PTHR43294:SF21">
    <property type="entry name" value="CATION TRANSPORTING ATPASE"/>
    <property type="match status" value="1"/>
</dbReference>
<dbReference type="GO" id="GO:0036376">
    <property type="term" value="P:sodium ion export across plasma membrane"/>
    <property type="evidence" value="ECO:0007669"/>
    <property type="project" value="TreeGrafter"/>
</dbReference>
<comment type="caution">
    <text evidence="14">The sequence shown here is derived from an EMBL/GenBank/DDBJ whole genome shotgun (WGS) entry which is preliminary data.</text>
</comment>
<keyword evidence="7" id="KW-0067">ATP-binding</keyword>
<evidence type="ECO:0000256" key="12">
    <source>
        <dbReference type="SAM" id="Phobius"/>
    </source>
</evidence>
<dbReference type="GO" id="GO:0030007">
    <property type="term" value="P:intracellular potassium ion homeostasis"/>
    <property type="evidence" value="ECO:0007669"/>
    <property type="project" value="TreeGrafter"/>
</dbReference>
<dbReference type="PRINTS" id="PR00120">
    <property type="entry name" value="HATPASE"/>
</dbReference>
<dbReference type="FunFam" id="2.70.150.10:FF:000160">
    <property type="entry name" value="Sarcoplasmic/endoplasmic reticulum calcium ATPase 1"/>
    <property type="match status" value="1"/>
</dbReference>
<keyword evidence="8" id="KW-0460">Magnesium</keyword>
<dbReference type="InterPro" id="IPR036412">
    <property type="entry name" value="HAD-like_sf"/>
</dbReference>
<dbReference type="AlphaFoldDB" id="A0A0R1FBH3"/>
<dbReference type="PANTHER" id="PTHR43294">
    <property type="entry name" value="SODIUM/POTASSIUM-TRANSPORTING ATPASE SUBUNIT ALPHA"/>
    <property type="match status" value="1"/>
</dbReference>
<protein>
    <submittedName>
        <fullName evidence="14">Cation transport ATPase</fullName>
    </submittedName>
</protein>
<dbReference type="NCBIfam" id="TIGR01494">
    <property type="entry name" value="ATPase_P-type"/>
    <property type="match status" value="2"/>
</dbReference>
<dbReference type="GO" id="GO:1990573">
    <property type="term" value="P:potassium ion import across plasma membrane"/>
    <property type="evidence" value="ECO:0007669"/>
    <property type="project" value="TreeGrafter"/>
</dbReference>
<feature type="transmembrane region" description="Helical" evidence="12">
    <location>
        <begin position="809"/>
        <end position="827"/>
    </location>
</feature>
<dbReference type="GO" id="GO:0006883">
    <property type="term" value="P:intracellular sodium ion homeostasis"/>
    <property type="evidence" value="ECO:0007669"/>
    <property type="project" value="TreeGrafter"/>
</dbReference>
<dbReference type="GO" id="GO:0016887">
    <property type="term" value="F:ATP hydrolysis activity"/>
    <property type="evidence" value="ECO:0007669"/>
    <property type="project" value="InterPro"/>
</dbReference>
<evidence type="ECO:0000256" key="9">
    <source>
        <dbReference type="ARBA" id="ARBA00022967"/>
    </source>
</evidence>
<evidence type="ECO:0000256" key="11">
    <source>
        <dbReference type="ARBA" id="ARBA00023136"/>
    </source>
</evidence>
<dbReference type="Pfam" id="PF13246">
    <property type="entry name" value="Cation_ATPase"/>
    <property type="match status" value="1"/>
</dbReference>
<dbReference type="GeneID" id="65915963"/>
<dbReference type="Gene3D" id="2.70.150.10">
    <property type="entry name" value="Calcium-transporting ATPase, cytoplasmic transduction domain A"/>
    <property type="match status" value="1"/>
</dbReference>
<evidence type="ECO:0000256" key="5">
    <source>
        <dbReference type="ARBA" id="ARBA00022692"/>
    </source>
</evidence>
<evidence type="ECO:0000256" key="1">
    <source>
        <dbReference type="ARBA" id="ARBA00004651"/>
    </source>
</evidence>
<organism evidence="14 15">
    <name type="scientific">Loigolactobacillus coryniformis subsp. coryniformis KCTC 3167 = DSM 20001</name>
    <dbReference type="NCBI Taxonomy" id="913848"/>
    <lineage>
        <taxon>Bacteria</taxon>
        <taxon>Bacillati</taxon>
        <taxon>Bacillota</taxon>
        <taxon>Bacilli</taxon>
        <taxon>Lactobacillales</taxon>
        <taxon>Lactobacillaceae</taxon>
        <taxon>Loigolactobacillus</taxon>
    </lineage>
</organism>
<keyword evidence="9" id="KW-1278">Translocase</keyword>
<keyword evidence="4" id="KW-0597">Phosphoprotein</keyword>
<evidence type="ECO:0000256" key="3">
    <source>
        <dbReference type="ARBA" id="ARBA00022475"/>
    </source>
</evidence>
<dbReference type="GO" id="GO:1902600">
    <property type="term" value="P:proton transmembrane transport"/>
    <property type="evidence" value="ECO:0007669"/>
    <property type="project" value="TreeGrafter"/>
</dbReference>
<dbReference type="SMART" id="SM00831">
    <property type="entry name" value="Cation_ATPase_N"/>
    <property type="match status" value="1"/>
</dbReference>
<dbReference type="InterPro" id="IPR023298">
    <property type="entry name" value="ATPase_P-typ_TM_dom_sf"/>
</dbReference>
<dbReference type="PATRIC" id="fig|913848.6.peg.2420"/>
<feature type="transmembrane region" description="Helical" evidence="12">
    <location>
        <begin position="276"/>
        <end position="301"/>
    </location>
</feature>
<name>A0A0R1FBH3_9LACO</name>
<dbReference type="PRINTS" id="PR00119">
    <property type="entry name" value="CATATPASE"/>
</dbReference>
<dbReference type="SUPFAM" id="SSF81653">
    <property type="entry name" value="Calcium ATPase, transduction domain A"/>
    <property type="match status" value="1"/>
</dbReference>
<dbReference type="InterPro" id="IPR023299">
    <property type="entry name" value="ATPase_P-typ_cyto_dom_N"/>
</dbReference>
<evidence type="ECO:0000256" key="8">
    <source>
        <dbReference type="ARBA" id="ARBA00022842"/>
    </source>
</evidence>
<dbReference type="InterPro" id="IPR001757">
    <property type="entry name" value="P_typ_ATPase"/>
</dbReference>
<evidence type="ECO:0000256" key="4">
    <source>
        <dbReference type="ARBA" id="ARBA00022553"/>
    </source>
</evidence>
<evidence type="ECO:0000313" key="15">
    <source>
        <dbReference type="Proteomes" id="UP000051181"/>
    </source>
</evidence>
<feature type="transmembrane region" description="Helical" evidence="12">
    <location>
        <begin position="82"/>
        <end position="101"/>
    </location>
</feature>
<dbReference type="PROSITE" id="PS00154">
    <property type="entry name" value="ATPASE_E1_E2"/>
    <property type="match status" value="1"/>
</dbReference>
<feature type="transmembrane region" description="Helical" evidence="12">
    <location>
        <begin position="56"/>
        <end position="76"/>
    </location>
</feature>
<dbReference type="Gene3D" id="1.20.1110.10">
    <property type="entry name" value="Calcium-transporting ATPase, transmembrane domain"/>
    <property type="match status" value="1"/>
</dbReference>
<dbReference type="InterPro" id="IPR023214">
    <property type="entry name" value="HAD_sf"/>
</dbReference>